<evidence type="ECO:0008006" key="3">
    <source>
        <dbReference type="Google" id="ProtNLM"/>
    </source>
</evidence>
<organism evidence="1 2">
    <name type="scientific">Chaetoceros tenuissimus</name>
    <dbReference type="NCBI Taxonomy" id="426638"/>
    <lineage>
        <taxon>Eukaryota</taxon>
        <taxon>Sar</taxon>
        <taxon>Stramenopiles</taxon>
        <taxon>Ochrophyta</taxon>
        <taxon>Bacillariophyta</taxon>
        <taxon>Coscinodiscophyceae</taxon>
        <taxon>Chaetocerotophycidae</taxon>
        <taxon>Chaetocerotales</taxon>
        <taxon>Chaetocerotaceae</taxon>
        <taxon>Chaetoceros</taxon>
    </lineage>
</organism>
<dbReference type="SUPFAM" id="SSF53335">
    <property type="entry name" value="S-adenosyl-L-methionine-dependent methyltransferases"/>
    <property type="match status" value="1"/>
</dbReference>
<dbReference type="EMBL" id="BLLK01000047">
    <property type="protein sequence ID" value="GFH54903.1"/>
    <property type="molecule type" value="Genomic_DNA"/>
</dbReference>
<proteinExistence type="predicted"/>
<name>A0AAD3H9G9_9STRA</name>
<evidence type="ECO:0000313" key="1">
    <source>
        <dbReference type="EMBL" id="GFH54903.1"/>
    </source>
</evidence>
<protein>
    <recommendedName>
        <fullName evidence="3">Calmodulin-lysine N-methyltransferase</fullName>
    </recommendedName>
</protein>
<dbReference type="InterPro" id="IPR019410">
    <property type="entry name" value="Methyltransf_16"/>
</dbReference>
<gene>
    <name evidence="1" type="ORF">CTEN210_11379</name>
</gene>
<evidence type="ECO:0000313" key="2">
    <source>
        <dbReference type="Proteomes" id="UP001054902"/>
    </source>
</evidence>
<accession>A0AAD3H9G9</accession>
<comment type="caution">
    <text evidence="1">The sequence shown here is derived from an EMBL/GenBank/DDBJ whole genome shotgun (WGS) entry which is preliminary data.</text>
</comment>
<dbReference type="PANTHER" id="PTHR14614">
    <property type="entry name" value="HEPATOCELLULAR CARCINOMA-ASSOCIATED ANTIGEN"/>
    <property type="match status" value="1"/>
</dbReference>
<dbReference type="Pfam" id="PF10294">
    <property type="entry name" value="Methyltransf_16"/>
    <property type="match status" value="2"/>
</dbReference>
<dbReference type="AlphaFoldDB" id="A0AAD3H9G9"/>
<reference evidence="1 2" key="1">
    <citation type="journal article" date="2021" name="Sci. Rep.">
        <title>The genome of the diatom Chaetoceros tenuissimus carries an ancient integrated fragment of an extant virus.</title>
        <authorList>
            <person name="Hongo Y."/>
            <person name="Kimura K."/>
            <person name="Takaki Y."/>
            <person name="Yoshida Y."/>
            <person name="Baba S."/>
            <person name="Kobayashi G."/>
            <person name="Nagasaki K."/>
            <person name="Hano T."/>
            <person name="Tomaru Y."/>
        </authorList>
    </citation>
    <scope>NUCLEOTIDE SEQUENCE [LARGE SCALE GENOMIC DNA]</scope>
    <source>
        <strain evidence="1 2">NIES-3715</strain>
    </source>
</reference>
<keyword evidence="2" id="KW-1185">Reference proteome</keyword>
<dbReference type="PANTHER" id="PTHR14614:SF130">
    <property type="entry name" value="PROTEIN-LYSINE N-METHYLTRANSFERASE EEF2KMT"/>
    <property type="match status" value="1"/>
</dbReference>
<dbReference type="Gene3D" id="3.40.50.150">
    <property type="entry name" value="Vaccinia Virus protein VP39"/>
    <property type="match status" value="1"/>
</dbReference>
<sequence>MESKIERYSTEALIRSMSNINTVLSSFKLSYKDEKVNEKSDTTPPHLRDDAQEKIAAIINSIIYNEDGTEANFLPTNRYIKNLLQKYVSQVEQYSTIENETFLEIMMEYQFRTTEGGDIPNPCASCHVSFEIPQCGDEQIVSDNLVGTRVFPQHNDVGVRKLWEAGACLTEYLIRNPELVDGKAIVELGAGVGTTGIIVAGLCKTKSMHMTDYTDATLLNMIHNVAINQEWTKRVRESLNVEEENEQPVTTGYLEWEQFADGEFDSQSHIMPKETIDQDVETSLALARQAQVLIAADCVYDRAFIPALVQSVAKLLSNEEKCAIFATTFRNAETFAIFEKELQRADVKCEYVARKDIDNLPYIFPCYDDQPRSDVRICIMRKK</sequence>
<dbReference type="Proteomes" id="UP001054902">
    <property type="component" value="Unassembled WGS sequence"/>
</dbReference>
<dbReference type="InterPro" id="IPR029063">
    <property type="entry name" value="SAM-dependent_MTases_sf"/>
</dbReference>